<dbReference type="InterPro" id="IPR013324">
    <property type="entry name" value="RNA_pol_sigma_r3/r4-like"/>
</dbReference>
<dbReference type="InterPro" id="IPR007394">
    <property type="entry name" value="UPF0122"/>
</dbReference>
<dbReference type="GO" id="GO:0003677">
    <property type="term" value="F:DNA binding"/>
    <property type="evidence" value="ECO:0007669"/>
    <property type="project" value="UniProtKB-KW"/>
</dbReference>
<evidence type="ECO:0000313" key="5">
    <source>
        <dbReference type="Proteomes" id="UP000757890"/>
    </source>
</evidence>
<dbReference type="PANTHER" id="PTHR40083:SF1">
    <property type="entry name" value="UPF0122 PROTEIN YLXM"/>
    <property type="match status" value="1"/>
</dbReference>
<accession>A0A930B6C9</accession>
<comment type="similarity">
    <text evidence="1 3">Belongs to the UPF0122 family.</text>
</comment>
<dbReference type="PANTHER" id="PTHR40083">
    <property type="entry name" value="UPF0122 PROTEIN CBO2450/CLC_2298"/>
    <property type="match status" value="1"/>
</dbReference>
<reference evidence="4" key="1">
    <citation type="submission" date="2020-04" db="EMBL/GenBank/DDBJ databases">
        <title>Deep metagenomics examines the oral microbiome during advanced dental caries in children, revealing novel taxa and co-occurrences with host molecules.</title>
        <authorList>
            <person name="Baker J.L."/>
            <person name="Morton J.T."/>
            <person name="Dinis M."/>
            <person name="Alvarez R."/>
            <person name="Tran N.C."/>
            <person name="Knight R."/>
            <person name="Edlund A."/>
        </authorList>
    </citation>
    <scope>NUCLEOTIDE SEQUENCE</scope>
    <source>
        <strain evidence="4">JCVI_32_bin.14</strain>
    </source>
</reference>
<dbReference type="Gene3D" id="1.10.10.10">
    <property type="entry name" value="Winged helix-like DNA-binding domain superfamily/Winged helix DNA-binding domain"/>
    <property type="match status" value="1"/>
</dbReference>
<proteinExistence type="inferred from homology"/>
<dbReference type="InterPro" id="IPR054831">
    <property type="entry name" value="UPF0122_fam_protein"/>
</dbReference>
<evidence type="ECO:0000256" key="1">
    <source>
        <dbReference type="ARBA" id="ARBA00008720"/>
    </source>
</evidence>
<dbReference type="Pfam" id="PF04297">
    <property type="entry name" value="UPF0122"/>
    <property type="match status" value="1"/>
</dbReference>
<dbReference type="InterPro" id="IPR036388">
    <property type="entry name" value="WH-like_DNA-bd_sf"/>
</dbReference>
<protein>
    <recommendedName>
        <fullName evidence="3">UPF0122 protein HXL70_02310</fullName>
    </recommendedName>
</protein>
<gene>
    <name evidence="4" type="ORF">HXL70_02310</name>
</gene>
<dbReference type="EMBL" id="JABZMK010000004">
    <property type="protein sequence ID" value="MBF1128861.1"/>
    <property type="molecule type" value="Genomic_DNA"/>
</dbReference>
<evidence type="ECO:0000313" key="4">
    <source>
        <dbReference type="EMBL" id="MBF1128861.1"/>
    </source>
</evidence>
<dbReference type="AlphaFoldDB" id="A0A930B6C9"/>
<comment type="caution">
    <text evidence="4">The sequence shown here is derived from an EMBL/GenBank/DDBJ whole genome shotgun (WGS) entry which is preliminary data.</text>
</comment>
<dbReference type="HAMAP" id="MF_00245">
    <property type="entry name" value="UPF0122"/>
    <property type="match status" value="1"/>
</dbReference>
<evidence type="ECO:0000256" key="2">
    <source>
        <dbReference type="ARBA" id="ARBA00024764"/>
    </source>
</evidence>
<evidence type="ECO:0000256" key="3">
    <source>
        <dbReference type="HAMAP-Rule" id="MF_00245"/>
    </source>
</evidence>
<sequence>MFLENIVQKGELLDCYGALLTVRQRECLELYYNENLTLAEIAEYFHISRQAVHDAMRHGEEQLENYEAALHVAAARLKRKKAAEEISLLLSDTAREKAAPLLKVLTD</sequence>
<dbReference type="Proteomes" id="UP000757890">
    <property type="component" value="Unassembled WGS sequence"/>
</dbReference>
<dbReference type="NCBIfam" id="NF045758">
    <property type="entry name" value="YlxM"/>
    <property type="match status" value="1"/>
</dbReference>
<dbReference type="SUPFAM" id="SSF88659">
    <property type="entry name" value="Sigma3 and sigma4 domains of RNA polymerase sigma factors"/>
    <property type="match status" value="1"/>
</dbReference>
<name>A0A930B6C9_9FIRM</name>
<comment type="function">
    <text evidence="2 3">Might take part in the signal recognition particle (SRP) pathway. This is inferred from the conservation of its genetic proximity to ftsY/ffh. May be a regulatory protein.</text>
</comment>
<dbReference type="RefSeq" id="WP_276638802.1">
    <property type="nucleotide sequence ID" value="NZ_CATZUD010000001.1"/>
</dbReference>
<organism evidence="4 5">
    <name type="scientific">Dialister invisus</name>
    <dbReference type="NCBI Taxonomy" id="218538"/>
    <lineage>
        <taxon>Bacteria</taxon>
        <taxon>Bacillati</taxon>
        <taxon>Bacillota</taxon>
        <taxon>Negativicutes</taxon>
        <taxon>Veillonellales</taxon>
        <taxon>Veillonellaceae</taxon>
        <taxon>Dialister</taxon>
    </lineage>
</organism>
<keyword evidence="4" id="KW-0238">DNA-binding</keyword>